<dbReference type="InterPro" id="IPR022548">
    <property type="entry name" value="DUF2846"/>
</dbReference>
<organism evidence="3 4">
    <name type="scientific">Acinetobacter equi</name>
    <dbReference type="NCBI Taxonomy" id="1324350"/>
    <lineage>
        <taxon>Bacteria</taxon>
        <taxon>Pseudomonadati</taxon>
        <taxon>Pseudomonadota</taxon>
        <taxon>Gammaproteobacteria</taxon>
        <taxon>Moraxellales</taxon>
        <taxon>Moraxellaceae</taxon>
        <taxon>Acinetobacter</taxon>
    </lineage>
</organism>
<proteinExistence type="predicted"/>
<dbReference type="Pfam" id="PF11008">
    <property type="entry name" value="DUF2846"/>
    <property type="match status" value="1"/>
</dbReference>
<keyword evidence="1" id="KW-0732">Signal</keyword>
<dbReference type="Proteomes" id="UP000064939">
    <property type="component" value="Chromosome"/>
</dbReference>
<feature type="signal peptide" evidence="1">
    <location>
        <begin position="1"/>
        <end position="17"/>
    </location>
</feature>
<dbReference type="InterPro" id="IPR016596">
    <property type="entry name" value="UCP012335"/>
</dbReference>
<evidence type="ECO:0000313" key="4">
    <source>
        <dbReference type="Proteomes" id="UP000064939"/>
    </source>
</evidence>
<dbReference type="AlphaFoldDB" id="A0A0N7GY66"/>
<keyword evidence="4" id="KW-1185">Reference proteome</keyword>
<dbReference type="OrthoDB" id="7375569at2"/>
<evidence type="ECO:0000259" key="2">
    <source>
        <dbReference type="Pfam" id="PF11008"/>
    </source>
</evidence>
<dbReference type="KEGG" id="aei:AOY20_03275"/>
<sequence length="159" mass="17580">MKMVLPLLFSLTFVGCASVPKANQAQSQQMKTLSTLAPEKAGIYVYRDNSMKGAVLKKDVWINGECLGEISRGVFFYKEVDGGKDYIISTESEFSPNHLSLPIEAGKFYYIQQKIKMGAFVGGAKLETVDETKAKDIISKNDMGIIGKCSKQKIELPKK</sequence>
<protein>
    <recommendedName>
        <fullName evidence="2">DUF2846 domain-containing protein</fullName>
    </recommendedName>
</protein>
<reference evidence="3 4" key="1">
    <citation type="journal article" date="2015" name="Int. J. Syst. Evol. Microbiol.">
        <title>Acinetobacter equi sp. nov. isolated from horse faeces.</title>
        <authorList>
            <person name="Poppel M.T."/>
            <person name="Skiebe E."/>
            <person name="Laue M."/>
            <person name="Bergmann H."/>
            <person name="Ebersberger I."/>
            <person name="Garn T."/>
            <person name="Fruth A."/>
            <person name="Baumgardt S."/>
            <person name="Busse H.J."/>
            <person name="Wilharm G."/>
        </authorList>
    </citation>
    <scope>NUCLEOTIDE SEQUENCE [LARGE SCALE GENOMIC DNA]</scope>
    <source>
        <strain evidence="3 4">114</strain>
    </source>
</reference>
<feature type="chain" id="PRO_5006012297" description="DUF2846 domain-containing protein" evidence="1">
    <location>
        <begin position="18"/>
        <end position="159"/>
    </location>
</feature>
<feature type="domain" description="DUF2846" evidence="2">
    <location>
        <begin position="39"/>
        <end position="124"/>
    </location>
</feature>
<accession>A0A0N7GY66</accession>
<evidence type="ECO:0000256" key="1">
    <source>
        <dbReference type="SAM" id="SignalP"/>
    </source>
</evidence>
<dbReference type="PROSITE" id="PS51257">
    <property type="entry name" value="PROKAR_LIPOPROTEIN"/>
    <property type="match status" value="1"/>
</dbReference>
<evidence type="ECO:0000313" key="3">
    <source>
        <dbReference type="EMBL" id="ALH96659.1"/>
    </source>
</evidence>
<dbReference type="EMBL" id="CP012808">
    <property type="protein sequence ID" value="ALH96659.1"/>
    <property type="molecule type" value="Genomic_DNA"/>
</dbReference>
<name>A0A0N7GY66_9GAMM</name>
<gene>
    <name evidence="3" type="ORF">AOY20_03275</name>
</gene>
<dbReference type="PIRSF" id="PIRSF012335">
    <property type="entry name" value="UCP012335"/>
    <property type="match status" value="1"/>
</dbReference>
<dbReference type="STRING" id="1324350.AOY20_03275"/>